<sequence length="189" mass="21735">MITIEMPLIQAISEENRNYIRYFDEKLGHVPNLYLSMMHSNHAFRNFYRFHGRKTSLSLKEREAISLVMAQLNNSLYCLSAHTMIAKLNGFSEEEIMQLRDGKANFDTKLATLARLVKSMAVRKGKNITNELNAFFDAGYTKEHLLDVLETIGESYMSNFMAKTMQVPLDFPEAPVLKKNDEDENDDIA</sequence>
<name>A0ABV6HDB9_9SPHI</name>
<dbReference type="EMBL" id="JBHLWO010000001">
    <property type="protein sequence ID" value="MFC0316892.1"/>
    <property type="molecule type" value="Genomic_DNA"/>
</dbReference>
<dbReference type="InterPro" id="IPR003779">
    <property type="entry name" value="CMD-like"/>
</dbReference>
<dbReference type="RefSeq" id="WP_130855061.1">
    <property type="nucleotide sequence ID" value="NZ_JBHLWO010000001.1"/>
</dbReference>
<reference evidence="2 3" key="1">
    <citation type="submission" date="2024-09" db="EMBL/GenBank/DDBJ databases">
        <authorList>
            <person name="Sun Q."/>
            <person name="Mori K."/>
        </authorList>
    </citation>
    <scope>NUCLEOTIDE SEQUENCE [LARGE SCALE GENOMIC DNA]</scope>
    <source>
        <strain evidence="2 3">CCM 7765</strain>
    </source>
</reference>
<dbReference type="PANTHER" id="PTHR35446">
    <property type="entry name" value="SI:CH211-175M2.5"/>
    <property type="match status" value="1"/>
</dbReference>
<evidence type="ECO:0000259" key="1">
    <source>
        <dbReference type="Pfam" id="PF02627"/>
    </source>
</evidence>
<dbReference type="Gene3D" id="1.20.1290.10">
    <property type="entry name" value="AhpD-like"/>
    <property type="match status" value="1"/>
</dbReference>
<dbReference type="SUPFAM" id="SSF69118">
    <property type="entry name" value="AhpD-like"/>
    <property type="match status" value="1"/>
</dbReference>
<protein>
    <submittedName>
        <fullName evidence="2">Carboxymuconolactone decarboxylase family protein</fullName>
    </submittedName>
</protein>
<dbReference type="Proteomes" id="UP001589774">
    <property type="component" value="Unassembled WGS sequence"/>
</dbReference>
<dbReference type="PANTHER" id="PTHR35446:SF2">
    <property type="entry name" value="CARBOXYMUCONOLACTONE DECARBOXYLASE-LIKE DOMAIN-CONTAINING PROTEIN"/>
    <property type="match status" value="1"/>
</dbReference>
<dbReference type="NCBIfam" id="TIGR00778">
    <property type="entry name" value="ahpD_dom"/>
    <property type="match status" value="1"/>
</dbReference>
<accession>A0ABV6HDB9</accession>
<proteinExistence type="predicted"/>
<gene>
    <name evidence="2" type="ORF">ACFFI0_01180</name>
</gene>
<evidence type="ECO:0000313" key="2">
    <source>
        <dbReference type="EMBL" id="MFC0316892.1"/>
    </source>
</evidence>
<dbReference type="InterPro" id="IPR004675">
    <property type="entry name" value="AhpD_core"/>
</dbReference>
<dbReference type="InterPro" id="IPR029032">
    <property type="entry name" value="AhpD-like"/>
</dbReference>
<feature type="domain" description="Carboxymuconolactone decarboxylase-like" evidence="1">
    <location>
        <begin position="47"/>
        <end position="101"/>
    </location>
</feature>
<comment type="caution">
    <text evidence="2">The sequence shown here is derived from an EMBL/GenBank/DDBJ whole genome shotgun (WGS) entry which is preliminary data.</text>
</comment>
<dbReference type="Pfam" id="PF02627">
    <property type="entry name" value="CMD"/>
    <property type="match status" value="1"/>
</dbReference>
<organism evidence="2 3">
    <name type="scientific">Olivibacter oleidegradans</name>
    <dbReference type="NCBI Taxonomy" id="760123"/>
    <lineage>
        <taxon>Bacteria</taxon>
        <taxon>Pseudomonadati</taxon>
        <taxon>Bacteroidota</taxon>
        <taxon>Sphingobacteriia</taxon>
        <taxon>Sphingobacteriales</taxon>
        <taxon>Sphingobacteriaceae</taxon>
        <taxon>Olivibacter</taxon>
    </lineage>
</organism>
<evidence type="ECO:0000313" key="3">
    <source>
        <dbReference type="Proteomes" id="UP001589774"/>
    </source>
</evidence>
<keyword evidence="3" id="KW-1185">Reference proteome</keyword>